<accession>A0A397H2W7</accession>
<keyword evidence="2" id="KW-1185">Reference proteome</keyword>
<comment type="caution">
    <text evidence="1">The sequence shown here is derived from an EMBL/GenBank/DDBJ whole genome shotgun (WGS) entry which is preliminary data.</text>
</comment>
<name>A0A397H2W7_9GLOM</name>
<gene>
    <name evidence="1" type="ORF">Glove_423g29</name>
</gene>
<dbReference type="AlphaFoldDB" id="A0A397H2W7"/>
<evidence type="ECO:0000313" key="1">
    <source>
        <dbReference type="EMBL" id="RHZ54750.1"/>
    </source>
</evidence>
<evidence type="ECO:0000313" key="2">
    <source>
        <dbReference type="Proteomes" id="UP000266861"/>
    </source>
</evidence>
<dbReference type="Proteomes" id="UP000266861">
    <property type="component" value="Unassembled WGS sequence"/>
</dbReference>
<sequence length="62" mass="7492">MYPFSTTHKLDYENLRDVYMDVTFHREVLLLNERTNVPDEGIKVVKPFEFSQKKIKWTDLSK</sequence>
<proteinExistence type="predicted"/>
<dbReference type="EMBL" id="PQFF01000374">
    <property type="protein sequence ID" value="RHZ54750.1"/>
    <property type="molecule type" value="Genomic_DNA"/>
</dbReference>
<protein>
    <submittedName>
        <fullName evidence="1">Uncharacterized protein</fullName>
    </submittedName>
</protein>
<organism evidence="1 2">
    <name type="scientific">Diversispora epigaea</name>
    <dbReference type="NCBI Taxonomy" id="1348612"/>
    <lineage>
        <taxon>Eukaryota</taxon>
        <taxon>Fungi</taxon>
        <taxon>Fungi incertae sedis</taxon>
        <taxon>Mucoromycota</taxon>
        <taxon>Glomeromycotina</taxon>
        <taxon>Glomeromycetes</taxon>
        <taxon>Diversisporales</taxon>
        <taxon>Diversisporaceae</taxon>
        <taxon>Diversispora</taxon>
    </lineage>
</organism>
<reference evidence="1 2" key="1">
    <citation type="submission" date="2018-08" db="EMBL/GenBank/DDBJ databases">
        <title>Genome and evolution of the arbuscular mycorrhizal fungus Diversispora epigaea (formerly Glomus versiforme) and its bacterial endosymbionts.</title>
        <authorList>
            <person name="Sun X."/>
            <person name="Fei Z."/>
            <person name="Harrison M."/>
        </authorList>
    </citation>
    <scope>NUCLEOTIDE SEQUENCE [LARGE SCALE GENOMIC DNA]</scope>
    <source>
        <strain evidence="1 2">IT104</strain>
    </source>
</reference>